<evidence type="ECO:0000313" key="3">
    <source>
        <dbReference type="Proteomes" id="UP000789572"/>
    </source>
</evidence>
<dbReference type="GO" id="GO:0007031">
    <property type="term" value="P:peroxisome organization"/>
    <property type="evidence" value="ECO:0007669"/>
    <property type="project" value="InterPro"/>
</dbReference>
<dbReference type="EMBL" id="CAJVPJ010006339">
    <property type="protein sequence ID" value="CAG8667933.1"/>
    <property type="molecule type" value="Genomic_DNA"/>
</dbReference>
<comment type="caution">
    <text evidence="2">The sequence shown here is derived from an EMBL/GenBank/DDBJ whole genome shotgun (WGS) entry which is preliminary data.</text>
</comment>
<dbReference type="PANTHER" id="PTHR34126:SF1">
    <property type="entry name" value="PEROXISOME BIOGENESIS PROTEIN 22"/>
    <property type="match status" value="1"/>
</dbReference>
<reference evidence="2" key="1">
    <citation type="submission" date="2021-06" db="EMBL/GenBank/DDBJ databases">
        <authorList>
            <person name="Kallberg Y."/>
            <person name="Tangrot J."/>
            <person name="Rosling A."/>
        </authorList>
    </citation>
    <scope>NUCLEOTIDE SEQUENCE</scope>
    <source>
        <strain evidence="2">IA702</strain>
    </source>
</reference>
<dbReference type="InterPro" id="IPR037485">
    <property type="entry name" value="PEX22"/>
</dbReference>
<dbReference type="PANTHER" id="PTHR34126">
    <property type="entry name" value="PEROXISOME BIOGENESIS PROTEIN 22"/>
    <property type="match status" value="1"/>
</dbReference>
<gene>
    <name evidence="2" type="ORF">POCULU_LOCUS10801</name>
</gene>
<keyword evidence="3" id="KW-1185">Reference proteome</keyword>
<feature type="non-terminal residue" evidence="2">
    <location>
        <position position="210"/>
    </location>
</feature>
<protein>
    <submittedName>
        <fullName evidence="2">5334_t:CDS:1</fullName>
    </submittedName>
</protein>
<dbReference type="AlphaFoldDB" id="A0A9N9HEK5"/>
<sequence>RNNDRRRGTRGVARRDQTSRMFSNVGSGKRLMSISMKDTILWNPSRDPQRPNYAFIESVLPFLYQISNYYVITLITPVSTPEERAAIISLLRNARLFVEGVIDERRVLFCESEVGKVHIIKHIGASVHVEGATGMVGENIIEDVRTFVGKVVWIMKRIDRERDGENNGSGKEKYESSESSALNKPVDRNKWNNVEISESLVMSHLGRESR</sequence>
<proteinExistence type="predicted"/>
<name>A0A9N9HEK5_9GLOM</name>
<accession>A0A9N9HEK5</accession>
<dbReference type="Proteomes" id="UP000789572">
    <property type="component" value="Unassembled WGS sequence"/>
</dbReference>
<feature type="compositionally biased region" description="Basic and acidic residues" evidence="1">
    <location>
        <begin position="163"/>
        <end position="176"/>
    </location>
</feature>
<evidence type="ECO:0000256" key="1">
    <source>
        <dbReference type="SAM" id="MobiDB-lite"/>
    </source>
</evidence>
<feature type="non-terminal residue" evidence="2">
    <location>
        <position position="1"/>
    </location>
</feature>
<organism evidence="2 3">
    <name type="scientific">Paraglomus occultum</name>
    <dbReference type="NCBI Taxonomy" id="144539"/>
    <lineage>
        <taxon>Eukaryota</taxon>
        <taxon>Fungi</taxon>
        <taxon>Fungi incertae sedis</taxon>
        <taxon>Mucoromycota</taxon>
        <taxon>Glomeromycotina</taxon>
        <taxon>Glomeromycetes</taxon>
        <taxon>Paraglomerales</taxon>
        <taxon>Paraglomeraceae</taxon>
        <taxon>Paraglomus</taxon>
    </lineage>
</organism>
<evidence type="ECO:0000313" key="2">
    <source>
        <dbReference type="EMBL" id="CAG8667933.1"/>
    </source>
</evidence>
<dbReference type="OrthoDB" id="77656at2759"/>
<feature type="region of interest" description="Disordered" evidence="1">
    <location>
        <begin position="163"/>
        <end position="186"/>
    </location>
</feature>